<dbReference type="GO" id="GO:0003824">
    <property type="term" value="F:catalytic activity"/>
    <property type="evidence" value="ECO:0007669"/>
    <property type="project" value="UniProtKB-ARBA"/>
</dbReference>
<gene>
    <name evidence="1" type="ORF">DFR68_113141</name>
</gene>
<reference evidence="1 2" key="1">
    <citation type="submission" date="2018-07" db="EMBL/GenBank/DDBJ databases">
        <title>Genomic Encyclopedia of Type Strains, Phase IV (KMG-IV): sequencing the most valuable type-strain genomes for metagenomic binning, comparative biology and taxonomic classification.</title>
        <authorList>
            <person name="Goeker M."/>
        </authorList>
    </citation>
    <scope>NUCLEOTIDE SEQUENCE [LARGE SCALE GENOMIC DNA]</scope>
    <source>
        <strain evidence="1 2">DSM 44952</strain>
    </source>
</reference>
<name>A0A370GPY0_9NOCA</name>
<dbReference type="GO" id="GO:0006635">
    <property type="term" value="P:fatty acid beta-oxidation"/>
    <property type="evidence" value="ECO:0007669"/>
    <property type="project" value="TreeGrafter"/>
</dbReference>
<dbReference type="Proteomes" id="UP000255355">
    <property type="component" value="Unassembled WGS sequence"/>
</dbReference>
<dbReference type="InterPro" id="IPR001753">
    <property type="entry name" value="Enoyl-CoA_hydra/iso"/>
</dbReference>
<dbReference type="InterPro" id="IPR029045">
    <property type="entry name" value="ClpP/crotonase-like_dom_sf"/>
</dbReference>
<protein>
    <submittedName>
        <fullName evidence="1">Enoyl-CoA hydratase/carnithine racemase</fullName>
    </submittedName>
</protein>
<dbReference type="EMBL" id="QQAZ01000013">
    <property type="protein sequence ID" value="RDI45370.1"/>
    <property type="molecule type" value="Genomic_DNA"/>
</dbReference>
<dbReference type="STRING" id="1210089.GCA_001613165_03164"/>
<organism evidence="1 2">
    <name type="scientific">Nocardia mexicana</name>
    <dbReference type="NCBI Taxonomy" id="279262"/>
    <lineage>
        <taxon>Bacteria</taxon>
        <taxon>Bacillati</taxon>
        <taxon>Actinomycetota</taxon>
        <taxon>Actinomycetes</taxon>
        <taxon>Mycobacteriales</taxon>
        <taxon>Nocardiaceae</taxon>
        <taxon>Nocardia</taxon>
    </lineage>
</organism>
<evidence type="ECO:0000313" key="1">
    <source>
        <dbReference type="EMBL" id="RDI45370.1"/>
    </source>
</evidence>
<dbReference type="CDD" id="cd06558">
    <property type="entry name" value="crotonase-like"/>
    <property type="match status" value="1"/>
</dbReference>
<dbReference type="AlphaFoldDB" id="A0A370GPY0"/>
<dbReference type="Pfam" id="PF00378">
    <property type="entry name" value="ECH_1"/>
    <property type="match status" value="1"/>
</dbReference>
<dbReference type="PANTHER" id="PTHR11941">
    <property type="entry name" value="ENOYL-COA HYDRATASE-RELATED"/>
    <property type="match status" value="1"/>
</dbReference>
<comment type="caution">
    <text evidence="1">The sequence shown here is derived from an EMBL/GenBank/DDBJ whole genome shotgun (WGS) entry which is preliminary data.</text>
</comment>
<sequence>MSRKPRTSFVEPEPFESYRKRFEDHFVMDRSDDGILEVRMHTDGGPAVWGLELHKAVGQMIETVGADRENQVLILTATGDEWLGQIDDESFGIIEDDRERFERDTYDLYYYDGLRLLEKLIWDIDIPSIGVLNGPGFHSEFPLLCDLTICADDTWLYDPHLAGGLVPGDGQLLVLQHLLGPKRANYAAYMLEQIGAQQLLDWGVVNEVHPRADLMPRAREIAARMLAIDPTVRRISNHILKRPWRRALTDDLEFHLAHELWGVMVHRPKHESSTLRELQDGAKPHPGGTE</sequence>
<evidence type="ECO:0000313" key="2">
    <source>
        <dbReference type="Proteomes" id="UP000255355"/>
    </source>
</evidence>
<accession>A0A370GPY0</accession>
<proteinExistence type="predicted"/>
<dbReference type="OrthoDB" id="9807606at2"/>
<keyword evidence="2" id="KW-1185">Reference proteome</keyword>
<dbReference type="SUPFAM" id="SSF52096">
    <property type="entry name" value="ClpP/crotonase"/>
    <property type="match status" value="1"/>
</dbReference>
<dbReference type="RefSeq" id="WP_068020065.1">
    <property type="nucleotide sequence ID" value="NZ_QQAZ01000013.1"/>
</dbReference>
<dbReference type="Gene3D" id="3.90.226.10">
    <property type="entry name" value="2-enoyl-CoA Hydratase, Chain A, domain 1"/>
    <property type="match status" value="1"/>
</dbReference>
<dbReference type="PANTHER" id="PTHR11941:SF54">
    <property type="entry name" value="ENOYL-COA HYDRATASE, MITOCHONDRIAL"/>
    <property type="match status" value="1"/>
</dbReference>